<sequence length="197" mass="21999">MFRSSDLLTQPPRLRSREGATTSNNQWERSAGNGIPQCVYLTKVITPSHSRNYHRHWMDTKFSPASVALLAKAIVVLSSTAEDGEIEVRISGQQYSPLDVTSNRKPHTTNSAFLAGGYQHFPPMSLPETLGLGRLHIKEEYSHFRRRRVENHFVRATLNTPDRDSNFNLLVIGSLVYCKSSALDHAATEAGLCQGSF</sequence>
<accession>A0A7R9K5J5</accession>
<feature type="compositionally biased region" description="Polar residues" evidence="1">
    <location>
        <begin position="19"/>
        <end position="28"/>
    </location>
</feature>
<gene>
    <name evidence="2" type="ORF">TGEB3V08_LOCUS9330</name>
</gene>
<proteinExistence type="predicted"/>
<organism evidence="2">
    <name type="scientific">Timema genevievae</name>
    <name type="common">Walking stick</name>
    <dbReference type="NCBI Taxonomy" id="629358"/>
    <lineage>
        <taxon>Eukaryota</taxon>
        <taxon>Metazoa</taxon>
        <taxon>Ecdysozoa</taxon>
        <taxon>Arthropoda</taxon>
        <taxon>Hexapoda</taxon>
        <taxon>Insecta</taxon>
        <taxon>Pterygota</taxon>
        <taxon>Neoptera</taxon>
        <taxon>Polyneoptera</taxon>
        <taxon>Phasmatodea</taxon>
        <taxon>Timematodea</taxon>
        <taxon>Timematoidea</taxon>
        <taxon>Timematidae</taxon>
        <taxon>Timema</taxon>
    </lineage>
</organism>
<dbReference type="EMBL" id="OE844210">
    <property type="protein sequence ID" value="CAD7604932.1"/>
    <property type="molecule type" value="Genomic_DNA"/>
</dbReference>
<protein>
    <submittedName>
        <fullName evidence="2">Uncharacterized protein</fullName>
    </submittedName>
</protein>
<feature type="region of interest" description="Disordered" evidence="1">
    <location>
        <begin position="1"/>
        <end position="30"/>
    </location>
</feature>
<evidence type="ECO:0000256" key="1">
    <source>
        <dbReference type="SAM" id="MobiDB-lite"/>
    </source>
</evidence>
<reference evidence="2" key="1">
    <citation type="submission" date="2020-11" db="EMBL/GenBank/DDBJ databases">
        <authorList>
            <person name="Tran Van P."/>
        </authorList>
    </citation>
    <scope>NUCLEOTIDE SEQUENCE</scope>
</reference>
<name>A0A7R9K5J5_TIMGE</name>
<evidence type="ECO:0000313" key="2">
    <source>
        <dbReference type="EMBL" id="CAD7604932.1"/>
    </source>
</evidence>
<dbReference type="AlphaFoldDB" id="A0A7R9K5J5"/>